<reference evidence="1" key="1">
    <citation type="submission" date="2023-01" db="EMBL/GenBank/DDBJ databases">
        <authorList>
            <person name="Van Ghelder C."/>
            <person name="Rancurel C."/>
        </authorList>
    </citation>
    <scope>NUCLEOTIDE SEQUENCE</scope>
    <source>
        <strain evidence="1">CNCM I-4278</strain>
    </source>
</reference>
<keyword evidence="2" id="KW-1185">Reference proteome</keyword>
<sequence length="113" mass="12244">MIGVLQPSLVSIQNRPPKIWKTGENNVADCARMTCISIGGGFLASVISVMIACYNKPIGQATMSVIKYSVIADRLRDPSSEKFVGTVDMFSKQCRRNLSDSVATEYKPLATGV</sequence>
<proteinExistence type="predicted"/>
<name>A0A9W4XRH2_9PLEO</name>
<dbReference type="Proteomes" id="UP001152607">
    <property type="component" value="Unassembled WGS sequence"/>
</dbReference>
<evidence type="ECO:0000313" key="2">
    <source>
        <dbReference type="Proteomes" id="UP001152607"/>
    </source>
</evidence>
<evidence type="ECO:0000313" key="1">
    <source>
        <dbReference type="EMBL" id="CAI6337985.1"/>
    </source>
</evidence>
<gene>
    <name evidence="1" type="ORF">PDIGIT_LOCUS11105</name>
</gene>
<accession>A0A9W4XRH2</accession>
<dbReference type="EMBL" id="CAOQHR010000008">
    <property type="protein sequence ID" value="CAI6337985.1"/>
    <property type="molecule type" value="Genomic_DNA"/>
</dbReference>
<organism evidence="1 2">
    <name type="scientific">Periconia digitata</name>
    <dbReference type="NCBI Taxonomy" id="1303443"/>
    <lineage>
        <taxon>Eukaryota</taxon>
        <taxon>Fungi</taxon>
        <taxon>Dikarya</taxon>
        <taxon>Ascomycota</taxon>
        <taxon>Pezizomycotina</taxon>
        <taxon>Dothideomycetes</taxon>
        <taxon>Pleosporomycetidae</taxon>
        <taxon>Pleosporales</taxon>
        <taxon>Massarineae</taxon>
        <taxon>Periconiaceae</taxon>
        <taxon>Periconia</taxon>
    </lineage>
</organism>
<protein>
    <submittedName>
        <fullName evidence="1">Uncharacterized protein</fullName>
    </submittedName>
</protein>
<dbReference type="AlphaFoldDB" id="A0A9W4XRH2"/>
<comment type="caution">
    <text evidence="1">The sequence shown here is derived from an EMBL/GenBank/DDBJ whole genome shotgun (WGS) entry which is preliminary data.</text>
</comment>